<feature type="region of interest" description="Disordered" evidence="2">
    <location>
        <begin position="1068"/>
        <end position="1114"/>
    </location>
</feature>
<sequence>MSSSDAPAAPPASVAISHISRLPVRDEEGSAELADSASRAHGSESAFRTYPRRSPSPRDDTTSGAAGSGRSDSAGSSEQRRIENTDMARLLSFVITRPAPGADREVRRAALEATSVSELVCFVRVELKSAKTINADLTRRLDSLVAAKADLEERFKPAEEERDRWKAESQKSSPLLTSFQKALAESEASLKSARDSQDATVQSAFARAQVLSKEIKERNSEIESLTQLLSARDAEVGSTIRNAKAVIKHQREVILRQKRIISRNGVLPMHDPHMAVAAAAGLGVPGMNPADLQLNARLCRFLTQRFPEVMDIPAGETRRVELITHPRADGAATTPPVAVSSAGSFLGKSVEQLRRARLDMLTPAEKLRRYSNPKSATAAGPRRKPQKPLMQPYACPLPGETGHADASARLNEAAQETSPVCDLSLQSGLNLAGLTVEDVPAGDDVHSLEGDLSFEFSEVPKSAEFPVESVSPASDEWTARQTGPVSFLSGSYACADFRLCRSRYRRLFEHASPSQASGVSSSSSGAEPSFHLCVVKFAGFFFGHAKLGSLAFRLDSAADLCSMGASYQYYAYPAVASTPTTDVSRSAAPPASVEPTMTTSSSAADVSEAASLDVGSRERAELGCPKLDCNPISGFWWFSLPGVTGCCWVSNAPTPRLFSTSVPKSEPGSSWFVGSCFDCGHVLAGYFISSVDSADRSYELGCDDISFWPSTTPDCCHRTSVERALLGFAGDSGLRRYPFNSSQLVFRFIRLGLDLDAPRTSAHPLTVSEDSESTAEDPGSADELSSVDSDDLNGTPQSPSLPPPLMGNFRVKWQLQSGKGKRKRKLKHKHKHKHKHKSQAKSRSKSAGSKKSKRSASPDSAKDPRPSKRQRGLTGDSASGPAGVSAASRSTSNSRSRTSIIRITRLSGFFVCFPRLPFFSPQVLDDAKHRLANSVKSATLMERLAEVFVKIRGEAPNSACVKEGPTKFFVALFERCHWMVESSVLMGLHPAFHMGLPQPRLFAPAGVDPRIVEDAIDVDVDLDEPAPLQISSSAPVPFNRAGIHIFQGREADELGWAAASLFGPASPRSPTDLGVSTSADSAIPASSSADSAVPTSGSVDSAAEDTEAVGGSAGLATSTGGSIGLLAAAAATVEASTALSQAPLSP</sequence>
<dbReference type="EMBL" id="JH159151">
    <property type="protein sequence ID" value="EGZ29723.1"/>
    <property type="molecule type" value="Genomic_DNA"/>
</dbReference>
<proteinExistence type="predicted"/>
<feature type="region of interest" description="Disordered" evidence="2">
    <location>
        <begin position="761"/>
        <end position="897"/>
    </location>
</feature>
<dbReference type="RefSeq" id="XP_009516998.1">
    <property type="nucleotide sequence ID" value="XM_009518703.1"/>
</dbReference>
<protein>
    <submittedName>
        <fullName evidence="3">Uncharacterized protein</fullName>
    </submittedName>
</protein>
<dbReference type="Proteomes" id="UP000002640">
    <property type="component" value="Unassembled WGS sequence"/>
</dbReference>
<gene>
    <name evidence="3" type="ORF">PHYSODRAFT_323209</name>
</gene>
<feature type="region of interest" description="Disordered" evidence="2">
    <location>
        <begin position="1"/>
        <end position="82"/>
    </location>
</feature>
<dbReference type="KEGG" id="psoj:PHYSODRAFT_323209"/>
<feature type="compositionally biased region" description="Low complexity" evidence="2">
    <location>
        <begin position="875"/>
        <end position="897"/>
    </location>
</feature>
<feature type="region of interest" description="Disordered" evidence="2">
    <location>
        <begin position="364"/>
        <end position="390"/>
    </location>
</feature>
<feature type="compositionally biased region" description="Low complexity" evidence="2">
    <location>
        <begin position="1"/>
        <end position="17"/>
    </location>
</feature>
<keyword evidence="4" id="KW-1185">Reference proteome</keyword>
<keyword evidence="1" id="KW-0175">Coiled coil</keyword>
<evidence type="ECO:0000313" key="4">
    <source>
        <dbReference type="Proteomes" id="UP000002640"/>
    </source>
</evidence>
<feature type="compositionally biased region" description="Low complexity" evidence="2">
    <location>
        <begin position="1076"/>
        <end position="1098"/>
    </location>
</feature>
<evidence type="ECO:0000256" key="1">
    <source>
        <dbReference type="SAM" id="Coils"/>
    </source>
</evidence>
<feature type="compositionally biased region" description="Basic residues" evidence="2">
    <location>
        <begin position="819"/>
        <end position="854"/>
    </location>
</feature>
<organism evidence="3 4">
    <name type="scientific">Phytophthora sojae (strain P6497)</name>
    <name type="common">Soybean stem and root rot agent</name>
    <name type="synonym">Phytophthora megasperma f. sp. glycines</name>
    <dbReference type="NCBI Taxonomy" id="1094619"/>
    <lineage>
        <taxon>Eukaryota</taxon>
        <taxon>Sar</taxon>
        <taxon>Stramenopiles</taxon>
        <taxon>Oomycota</taxon>
        <taxon>Peronosporomycetes</taxon>
        <taxon>Peronosporales</taxon>
        <taxon>Peronosporaceae</taxon>
        <taxon>Phytophthora</taxon>
    </lineage>
</organism>
<reference evidence="3 4" key="1">
    <citation type="journal article" date="2006" name="Science">
        <title>Phytophthora genome sequences uncover evolutionary origins and mechanisms of pathogenesis.</title>
        <authorList>
            <person name="Tyler B.M."/>
            <person name="Tripathy S."/>
            <person name="Zhang X."/>
            <person name="Dehal P."/>
            <person name="Jiang R.H."/>
            <person name="Aerts A."/>
            <person name="Arredondo F.D."/>
            <person name="Baxter L."/>
            <person name="Bensasson D."/>
            <person name="Beynon J.L."/>
            <person name="Chapman J."/>
            <person name="Damasceno C.M."/>
            <person name="Dorrance A.E."/>
            <person name="Dou D."/>
            <person name="Dickerman A.W."/>
            <person name="Dubchak I.L."/>
            <person name="Garbelotto M."/>
            <person name="Gijzen M."/>
            <person name="Gordon S.G."/>
            <person name="Govers F."/>
            <person name="Grunwald N.J."/>
            <person name="Huang W."/>
            <person name="Ivors K.L."/>
            <person name="Jones R.W."/>
            <person name="Kamoun S."/>
            <person name="Krampis K."/>
            <person name="Lamour K.H."/>
            <person name="Lee M.K."/>
            <person name="McDonald W.H."/>
            <person name="Medina M."/>
            <person name="Meijer H.J."/>
            <person name="Nordberg E.K."/>
            <person name="Maclean D.J."/>
            <person name="Ospina-Giraldo M.D."/>
            <person name="Morris P.F."/>
            <person name="Phuntumart V."/>
            <person name="Putnam N.H."/>
            <person name="Rash S."/>
            <person name="Rose J.K."/>
            <person name="Sakihama Y."/>
            <person name="Salamov A.A."/>
            <person name="Savidor A."/>
            <person name="Scheuring C.F."/>
            <person name="Smith B.M."/>
            <person name="Sobral B.W."/>
            <person name="Terry A."/>
            <person name="Torto-Alalibo T.A."/>
            <person name="Win J."/>
            <person name="Xu Z."/>
            <person name="Zhang H."/>
            <person name="Grigoriev I.V."/>
            <person name="Rokhsar D.S."/>
            <person name="Boore J.L."/>
        </authorList>
    </citation>
    <scope>NUCLEOTIDE SEQUENCE [LARGE SCALE GENOMIC DNA]</scope>
    <source>
        <strain evidence="3 4">P6497</strain>
    </source>
</reference>
<name>G4YJC6_PHYSP</name>
<evidence type="ECO:0000256" key="2">
    <source>
        <dbReference type="SAM" id="MobiDB-lite"/>
    </source>
</evidence>
<feature type="compositionally biased region" description="Low complexity" evidence="2">
    <location>
        <begin position="63"/>
        <end position="77"/>
    </location>
</feature>
<accession>G4YJC6</accession>
<dbReference type="GeneID" id="20644922"/>
<feature type="coiled-coil region" evidence="1">
    <location>
        <begin position="134"/>
        <end position="168"/>
    </location>
</feature>
<evidence type="ECO:0000313" key="3">
    <source>
        <dbReference type="EMBL" id="EGZ29723.1"/>
    </source>
</evidence>
<dbReference type="InParanoid" id="G4YJC6"/>
<dbReference type="AlphaFoldDB" id="G4YJC6"/>